<evidence type="ECO:0000313" key="2">
    <source>
        <dbReference type="EMBL" id="MEF2254395.1"/>
    </source>
</evidence>
<keyword evidence="3" id="KW-1185">Reference proteome</keyword>
<name>A0ABU7V551_9MICO</name>
<gene>
    <name evidence="2" type="ORF">V2V91_04485</name>
</gene>
<organism evidence="2 3">
    <name type="scientific">Microbacterium schleiferi</name>
    <dbReference type="NCBI Taxonomy" id="69362"/>
    <lineage>
        <taxon>Bacteria</taxon>
        <taxon>Bacillati</taxon>
        <taxon>Actinomycetota</taxon>
        <taxon>Actinomycetes</taxon>
        <taxon>Micrococcales</taxon>
        <taxon>Microbacteriaceae</taxon>
        <taxon>Microbacterium</taxon>
    </lineage>
</organism>
<comment type="caution">
    <text evidence="2">The sequence shown here is derived from an EMBL/GenBank/DDBJ whole genome shotgun (WGS) entry which is preliminary data.</text>
</comment>
<feature type="region of interest" description="Disordered" evidence="1">
    <location>
        <begin position="168"/>
        <end position="195"/>
    </location>
</feature>
<protein>
    <submittedName>
        <fullName evidence="2">Uncharacterized protein</fullName>
    </submittedName>
</protein>
<sequence>MTGASAEQYQRALDRYGQLEAEYNSLLGQAAAGDQAAHAAADQKLAELHAQHAIVTRAFEEFNAAPSASPSEVEPVASGYDFGPDVGSAPSDPPLPGGYDLAPVVTSVTPSQPIHDASAPTFIRRPSPVNMVPRPLEESADSPLTVIRRDLLAPRTATTSVSIGRDRRIAGGLPDWSPVPPGEQLVTRAGDSRSR</sequence>
<dbReference type="EMBL" id="JAZHOV010000002">
    <property type="protein sequence ID" value="MEF2254395.1"/>
    <property type="molecule type" value="Genomic_DNA"/>
</dbReference>
<dbReference type="Proteomes" id="UP001351900">
    <property type="component" value="Unassembled WGS sequence"/>
</dbReference>
<reference evidence="2 3" key="1">
    <citation type="submission" date="2024-01" db="EMBL/GenBank/DDBJ databases">
        <title>the genome sequence of strain Microbacterium schleiferi NBRC 15075.</title>
        <authorList>
            <person name="Ding Y."/>
            <person name="Zhang G."/>
        </authorList>
    </citation>
    <scope>NUCLEOTIDE SEQUENCE [LARGE SCALE GENOMIC DNA]</scope>
    <source>
        <strain evidence="2 3">NBRC 15075</strain>
    </source>
</reference>
<evidence type="ECO:0000256" key="1">
    <source>
        <dbReference type="SAM" id="MobiDB-lite"/>
    </source>
</evidence>
<proteinExistence type="predicted"/>
<dbReference type="RefSeq" id="WP_331790954.1">
    <property type="nucleotide sequence ID" value="NZ_BAAAUO010000005.1"/>
</dbReference>
<evidence type="ECO:0000313" key="3">
    <source>
        <dbReference type="Proteomes" id="UP001351900"/>
    </source>
</evidence>
<accession>A0ABU7V551</accession>